<dbReference type="InterPro" id="IPR003593">
    <property type="entry name" value="AAA+_ATPase"/>
</dbReference>
<protein>
    <submittedName>
        <fullName evidence="4">ABC transporter</fullName>
    </submittedName>
</protein>
<evidence type="ECO:0000313" key="5">
    <source>
        <dbReference type="Proteomes" id="UP000199501"/>
    </source>
</evidence>
<keyword evidence="1" id="KW-0547">Nucleotide-binding</keyword>
<keyword evidence="5" id="KW-1185">Reference proteome</keyword>
<reference evidence="5" key="1">
    <citation type="submission" date="2016-10" db="EMBL/GenBank/DDBJ databases">
        <authorList>
            <person name="Varghese N."/>
            <person name="Submissions S."/>
        </authorList>
    </citation>
    <scope>NUCLEOTIDE SEQUENCE [LARGE SCALE GENOMIC DNA]</scope>
    <source>
        <strain evidence="5">IBRC-M 10403</strain>
    </source>
</reference>
<dbReference type="PANTHER" id="PTHR43158:SF2">
    <property type="entry name" value="SKFA PEPTIDE EXPORT ATP-BINDING PROTEIN SKFE"/>
    <property type="match status" value="1"/>
</dbReference>
<organism evidence="4 5">
    <name type="scientific">Actinokineospora iranica</name>
    <dbReference type="NCBI Taxonomy" id="1271860"/>
    <lineage>
        <taxon>Bacteria</taxon>
        <taxon>Bacillati</taxon>
        <taxon>Actinomycetota</taxon>
        <taxon>Actinomycetes</taxon>
        <taxon>Pseudonocardiales</taxon>
        <taxon>Pseudonocardiaceae</taxon>
        <taxon>Actinokineospora</taxon>
    </lineage>
</organism>
<dbReference type="PROSITE" id="PS00211">
    <property type="entry name" value="ABC_TRANSPORTER_1"/>
    <property type="match status" value="1"/>
</dbReference>
<dbReference type="EMBL" id="FMZZ01000005">
    <property type="protein sequence ID" value="SDC87485.1"/>
    <property type="molecule type" value="Genomic_DNA"/>
</dbReference>
<dbReference type="InterPro" id="IPR003439">
    <property type="entry name" value="ABC_transporter-like_ATP-bd"/>
</dbReference>
<dbReference type="AlphaFoldDB" id="A0A1G6Q786"/>
<dbReference type="GO" id="GO:0016887">
    <property type="term" value="F:ATP hydrolysis activity"/>
    <property type="evidence" value="ECO:0007669"/>
    <property type="project" value="InterPro"/>
</dbReference>
<dbReference type="Proteomes" id="UP000199501">
    <property type="component" value="Unassembled WGS sequence"/>
</dbReference>
<dbReference type="InterPro" id="IPR027417">
    <property type="entry name" value="P-loop_NTPase"/>
</dbReference>
<sequence length="205" mass="21889">MVLGLGEPLLGFWRSEGVLVLGRGVGVAVGERWLFRGLDLTVSAGECVALTGANGAGKSTLLRCLYGTQELTEGDVTVDGRVPDEREVGFRKSVSVLMDDSALFDEFTPGQHFDLLGVSPEHRLPEVPAFQLSAGQRRRLLLLGALARPHRLLLLDEPERALDAAGRMWLAGLVKDAKAAGSAVVVASHFPPLVEAVADQVIDLT</sequence>
<dbReference type="STRING" id="1271860.SAMN05216174_10597"/>
<evidence type="ECO:0000256" key="1">
    <source>
        <dbReference type="ARBA" id="ARBA00022741"/>
    </source>
</evidence>
<evidence type="ECO:0000313" key="4">
    <source>
        <dbReference type="EMBL" id="SDC87485.1"/>
    </source>
</evidence>
<dbReference type="Gene3D" id="3.40.50.300">
    <property type="entry name" value="P-loop containing nucleotide triphosphate hydrolases"/>
    <property type="match status" value="2"/>
</dbReference>
<accession>A0A1G6Q786</accession>
<evidence type="ECO:0000256" key="2">
    <source>
        <dbReference type="ARBA" id="ARBA00022840"/>
    </source>
</evidence>
<dbReference type="Pfam" id="PF00005">
    <property type="entry name" value="ABC_tran"/>
    <property type="match status" value="1"/>
</dbReference>
<dbReference type="GO" id="GO:0005524">
    <property type="term" value="F:ATP binding"/>
    <property type="evidence" value="ECO:0007669"/>
    <property type="project" value="UniProtKB-KW"/>
</dbReference>
<dbReference type="PANTHER" id="PTHR43158">
    <property type="entry name" value="SKFA PEPTIDE EXPORT ATP-BINDING PROTEIN SKFE"/>
    <property type="match status" value="1"/>
</dbReference>
<name>A0A1G6Q786_9PSEU</name>
<proteinExistence type="predicted"/>
<dbReference type="InterPro" id="IPR017871">
    <property type="entry name" value="ABC_transporter-like_CS"/>
</dbReference>
<dbReference type="SUPFAM" id="SSF52540">
    <property type="entry name" value="P-loop containing nucleoside triphosphate hydrolases"/>
    <property type="match status" value="1"/>
</dbReference>
<gene>
    <name evidence="4" type="ORF">SAMN05216174_10597</name>
</gene>
<dbReference type="SMART" id="SM00382">
    <property type="entry name" value="AAA"/>
    <property type="match status" value="1"/>
</dbReference>
<evidence type="ECO:0000259" key="3">
    <source>
        <dbReference type="PROSITE" id="PS50893"/>
    </source>
</evidence>
<keyword evidence="2" id="KW-0067">ATP-binding</keyword>
<dbReference type="PROSITE" id="PS50893">
    <property type="entry name" value="ABC_TRANSPORTER_2"/>
    <property type="match status" value="1"/>
</dbReference>
<feature type="domain" description="ABC transporter" evidence="3">
    <location>
        <begin position="13"/>
        <end position="205"/>
    </location>
</feature>